<dbReference type="OrthoDB" id="310853at2759"/>
<dbReference type="AlphaFoldDB" id="A0A1C7MJP6"/>
<feature type="compositionally biased region" description="Basic residues" evidence="5">
    <location>
        <begin position="932"/>
        <end position="944"/>
    </location>
</feature>
<dbReference type="GO" id="GO:0003677">
    <property type="term" value="F:DNA binding"/>
    <property type="evidence" value="ECO:0007669"/>
    <property type="project" value="TreeGrafter"/>
</dbReference>
<evidence type="ECO:0000256" key="5">
    <source>
        <dbReference type="SAM" id="MobiDB-lite"/>
    </source>
</evidence>
<proteinExistence type="predicted"/>
<keyword evidence="4" id="KW-0131">Cell cycle</keyword>
<accession>A0A1C7MJP6</accession>
<feature type="compositionally biased region" description="Polar residues" evidence="5">
    <location>
        <begin position="1054"/>
        <end position="1076"/>
    </location>
</feature>
<feature type="compositionally biased region" description="Polar residues" evidence="5">
    <location>
        <begin position="321"/>
        <end position="336"/>
    </location>
</feature>
<comment type="caution">
    <text evidence="7">The sequence shown here is derived from an EMBL/GenBank/DDBJ whole genome shotgun (WGS) entry which is preliminary data.</text>
</comment>
<dbReference type="Proteomes" id="UP000092993">
    <property type="component" value="Unassembled WGS sequence"/>
</dbReference>
<sequence length="1168" mass="131914">MDREDIILVSSGESENEEYVDRRAVFEPAIRSVVDALGGVEGGAYRLGDECYGCLKDLKKYWRKDDTDDERTVARIFYETRLLPNDLVPILLETAGKGLVEDKRAVACADLMTAMTWPIDMAEELKELDEEFDKGTDYTQLLFSHLNYKAALLKPGVMQALFAIMLPCLAKTAKERKERDVQIINVVLYLIRNLAFIKDLPSNTYLSADQVEYSSLQSRLIKVLSETHTLDLLLTIASNASDALFNGWNALVLEIFYLLFRGIKSASLAMDQAKQPAQDLQRLLAVEDRRKRDFARKANSRHSRFGTTISVTLNPKKAKPTDQNAEQTGDANSSGTSQAYVLHRQQAISKEAGSVLDMVSAKRHRAQKGAKIDELGRDDNLSLDARMTLQKLARTFIESCFNPLLSSLLKDIKAERPKITEKDNLRLLYVTKWFVEFFLCVRAKDGKESPWGFGLVAEVTDRQWIVWVLRRMREAVEEKPKLWTELQAGIECLTQFVLVIDSMSSYATDPAMADAAEVLQQQIIYNGEVLDISFESLRSYKDGTQSLAYLDSSVHLGYALLKMLEKWGKKRGGTSKNNEEDGIPDVEEEEDDHEEVIHETMFTFDMFESRFAHPDITHTLLTYLARYKEFNSHENMKRVVSLIHRQAVRAEAEGLFFNVSALDLFKHILSERSLPKDQPYKDLIALINFILRKFFKAVAEDSFLIVEVGSASFHSTMLSVSERIIQAFFPKNRGQWKHYSSWAPEEKDSKAPRVVEDTGFPPDVQVKKGYSWSEQLGIAIACLVEDGKVELIEWVKQILSLIIGDRQRTIEDTDGSSSKDVDDEFQANDDEEDVEAIKNLRGPSSEALAKISDYMIPYVSDEEANAATKDPYLKLVFRLVHFHILDEDADELEWYIPAAILPSDMQRSLNVINQFLETPLDLQGKKASQLLGKKRRRRTRRRRSPSLSEDGNESDDAPRKKREKKTKEKQQYKSAQFIEDSDAEYGDMEAFLEKEKALREKTALAAAATGQVATMKATGTKKRRRKNKENARGKKKQKRGGKAEDPSEEEREGGSQSDASEQNLFGSPKRPNSTSALEGGADESQPIPRPRPRPRPRFRKPLPSNDSSPSPPDPRPGSLGSSAIDDEASRSVSPLEKVVSDEELSSSIGMTGVTRKKGRLQLVTSDDD</sequence>
<feature type="compositionally biased region" description="Basic residues" evidence="5">
    <location>
        <begin position="1019"/>
        <end position="1040"/>
    </location>
</feature>
<keyword evidence="3" id="KW-0539">Nucleus</keyword>
<name>A0A1C7MJP6_GRIFR</name>
<evidence type="ECO:0000256" key="1">
    <source>
        <dbReference type="ARBA" id="ARBA00004123"/>
    </source>
</evidence>
<dbReference type="InterPro" id="IPR006906">
    <property type="entry name" value="Timeless_N"/>
</dbReference>
<comment type="subcellular location">
    <subcellularLocation>
        <location evidence="1">Nucleus</location>
    </subcellularLocation>
</comment>
<feature type="compositionally biased region" description="Basic residues" evidence="5">
    <location>
        <begin position="1090"/>
        <end position="1100"/>
    </location>
</feature>
<dbReference type="PANTHER" id="PTHR22940:SF4">
    <property type="entry name" value="PROTEIN TIMELESS HOMOLOG"/>
    <property type="match status" value="1"/>
</dbReference>
<dbReference type="GO" id="GO:0043111">
    <property type="term" value="P:replication fork arrest"/>
    <property type="evidence" value="ECO:0007669"/>
    <property type="project" value="TreeGrafter"/>
</dbReference>
<evidence type="ECO:0000313" key="7">
    <source>
        <dbReference type="EMBL" id="OBZ77008.1"/>
    </source>
</evidence>
<feature type="region of interest" description="Disordered" evidence="5">
    <location>
        <begin position="1005"/>
        <end position="1168"/>
    </location>
</feature>
<dbReference type="Pfam" id="PF04821">
    <property type="entry name" value="TIMELESS"/>
    <property type="match status" value="1"/>
</dbReference>
<reference evidence="7 8" key="1">
    <citation type="submission" date="2016-03" db="EMBL/GenBank/DDBJ databases">
        <title>Whole genome sequencing of Grifola frondosa 9006-11.</title>
        <authorList>
            <person name="Min B."/>
            <person name="Park H."/>
            <person name="Kim J.-G."/>
            <person name="Cho H."/>
            <person name="Oh Y.-L."/>
            <person name="Kong W.-S."/>
            <person name="Choi I.-G."/>
        </authorList>
    </citation>
    <scope>NUCLEOTIDE SEQUENCE [LARGE SCALE GENOMIC DNA]</scope>
    <source>
        <strain evidence="7 8">9006-11</strain>
    </source>
</reference>
<gene>
    <name evidence="7" type="primary">TOF1</name>
    <name evidence="7" type="ORF">A0H81_03133</name>
</gene>
<feature type="region of interest" description="Disordered" evidence="5">
    <location>
        <begin position="570"/>
        <end position="591"/>
    </location>
</feature>
<dbReference type="GO" id="GO:0016853">
    <property type="term" value="F:isomerase activity"/>
    <property type="evidence" value="ECO:0007669"/>
    <property type="project" value="UniProtKB-KW"/>
</dbReference>
<evidence type="ECO:0000313" key="8">
    <source>
        <dbReference type="Proteomes" id="UP000092993"/>
    </source>
</evidence>
<dbReference type="OMA" id="VNHHRHT"/>
<organism evidence="7 8">
    <name type="scientific">Grifola frondosa</name>
    <name type="common">Maitake</name>
    <name type="synonym">Polyporus frondosus</name>
    <dbReference type="NCBI Taxonomy" id="5627"/>
    <lineage>
        <taxon>Eukaryota</taxon>
        <taxon>Fungi</taxon>
        <taxon>Dikarya</taxon>
        <taxon>Basidiomycota</taxon>
        <taxon>Agaricomycotina</taxon>
        <taxon>Agaricomycetes</taxon>
        <taxon>Polyporales</taxon>
        <taxon>Grifolaceae</taxon>
        <taxon>Grifola</taxon>
    </lineage>
</organism>
<protein>
    <submittedName>
        <fullName evidence="7">Topoisomerase 1-associated factor 1</fullName>
    </submittedName>
</protein>
<evidence type="ECO:0000256" key="4">
    <source>
        <dbReference type="ARBA" id="ARBA00023306"/>
    </source>
</evidence>
<evidence type="ECO:0000256" key="3">
    <source>
        <dbReference type="ARBA" id="ARBA00023242"/>
    </source>
</evidence>
<evidence type="ECO:0000259" key="6">
    <source>
        <dbReference type="Pfam" id="PF04821"/>
    </source>
</evidence>
<feature type="compositionally biased region" description="Low complexity" evidence="5">
    <location>
        <begin position="1005"/>
        <end position="1018"/>
    </location>
</feature>
<keyword evidence="2" id="KW-0236">DNA replication inhibitor</keyword>
<dbReference type="InterPro" id="IPR044998">
    <property type="entry name" value="Timeless"/>
</dbReference>
<feature type="region of interest" description="Disordered" evidence="5">
    <location>
        <begin position="926"/>
        <end position="980"/>
    </location>
</feature>
<feature type="domain" description="Timeless N-terminal" evidence="6">
    <location>
        <begin position="45"/>
        <end position="311"/>
    </location>
</feature>
<dbReference type="STRING" id="5627.A0A1C7MJP6"/>
<evidence type="ECO:0000256" key="2">
    <source>
        <dbReference type="ARBA" id="ARBA00022880"/>
    </source>
</evidence>
<dbReference type="PANTHER" id="PTHR22940">
    <property type="entry name" value="TIMEOUT/TIMELESS-2"/>
    <property type="match status" value="1"/>
</dbReference>
<dbReference type="EMBL" id="LUGG01000003">
    <property type="protein sequence ID" value="OBZ77008.1"/>
    <property type="molecule type" value="Genomic_DNA"/>
</dbReference>
<keyword evidence="7" id="KW-0413">Isomerase</keyword>
<dbReference type="GO" id="GO:0000076">
    <property type="term" value="P:DNA replication checkpoint signaling"/>
    <property type="evidence" value="ECO:0007669"/>
    <property type="project" value="TreeGrafter"/>
</dbReference>
<dbReference type="GO" id="GO:0006281">
    <property type="term" value="P:DNA repair"/>
    <property type="evidence" value="ECO:0007669"/>
    <property type="project" value="TreeGrafter"/>
</dbReference>
<keyword evidence="8" id="KW-1185">Reference proteome</keyword>
<feature type="compositionally biased region" description="Acidic residues" evidence="5">
    <location>
        <begin position="580"/>
        <end position="591"/>
    </location>
</feature>
<feature type="region of interest" description="Disordered" evidence="5">
    <location>
        <begin position="314"/>
        <end position="336"/>
    </location>
</feature>
<dbReference type="GO" id="GO:0031298">
    <property type="term" value="C:replication fork protection complex"/>
    <property type="evidence" value="ECO:0007669"/>
    <property type="project" value="TreeGrafter"/>
</dbReference>